<keyword evidence="1" id="KW-0812">Transmembrane</keyword>
<reference evidence="2" key="1">
    <citation type="submission" date="2018-12" db="EMBL/GenBank/DDBJ databases">
        <title>Novel natural products biosynthetic potential of the class Ktedonobacteria.</title>
        <authorList>
            <person name="Zheng Y."/>
            <person name="Saitou A."/>
            <person name="Wang C.M."/>
            <person name="Toyoda A."/>
            <person name="Minakuchi Y."/>
            <person name="Sekiguchi Y."/>
            <person name="Ueda K."/>
            <person name="Takano H."/>
            <person name="Sakai Y."/>
            <person name="Yokota A."/>
            <person name="Yabe S."/>
        </authorList>
    </citation>
    <scope>NUCLEOTIDE SEQUENCE</scope>
    <source>
        <strain evidence="2">A3-2</strain>
    </source>
</reference>
<sequence>MREHPLPLLNRLLWNWPWYLLAALAAILVGLLPDLWRLAGLIIFALLATLVMLRERLPEALLLPAALLAWLLSLLPQMLGWTSETVLLLACLVCVLLFISQFIWHIIRPEPLWLPPAWPAQLLGLGGQVTIVALCAATTLNGGPDLGSLRSQIGPLALTILGLLLVWQALLQTRRAPRRWTGYSAGLLLVLALTWEIQRWWQPTFDLLCLPLASYLVVLSPFLLRDRLTTGSQQVGRLVMVLGACLFLVPSFMASILNQEGEQLVALFLVLAESLSLFLFGIAVRVRFFILGGAALVVGGAIRAVMYTFGHNAQALLIWPALGLAGLALLGGAVFLTLRRSPLQS</sequence>
<feature type="transmembrane region" description="Helical" evidence="1">
    <location>
        <begin position="60"/>
        <end position="79"/>
    </location>
</feature>
<proteinExistence type="predicted"/>
<feature type="transmembrane region" description="Helical" evidence="1">
    <location>
        <begin position="85"/>
        <end position="107"/>
    </location>
</feature>
<feature type="transmembrane region" description="Helical" evidence="1">
    <location>
        <begin position="204"/>
        <end position="224"/>
    </location>
</feature>
<keyword evidence="1" id="KW-1133">Transmembrane helix</keyword>
<protein>
    <submittedName>
        <fullName evidence="2">Uncharacterized protein</fullName>
    </submittedName>
</protein>
<dbReference type="EMBL" id="AP019377">
    <property type="protein sequence ID" value="BBH96015.1"/>
    <property type="molecule type" value="Genomic_DNA"/>
</dbReference>
<feature type="transmembrane region" description="Helical" evidence="1">
    <location>
        <begin position="152"/>
        <end position="171"/>
    </location>
</feature>
<evidence type="ECO:0000256" key="1">
    <source>
        <dbReference type="SAM" id="Phobius"/>
    </source>
</evidence>
<accession>A0A455T9G4</accession>
<feature type="transmembrane region" description="Helical" evidence="1">
    <location>
        <begin position="12"/>
        <end position="29"/>
    </location>
</feature>
<feature type="transmembrane region" description="Helical" evidence="1">
    <location>
        <begin position="316"/>
        <end position="338"/>
    </location>
</feature>
<feature type="transmembrane region" description="Helical" evidence="1">
    <location>
        <begin position="119"/>
        <end position="140"/>
    </location>
</feature>
<feature type="transmembrane region" description="Helical" evidence="1">
    <location>
        <begin position="236"/>
        <end position="257"/>
    </location>
</feature>
<name>A0A455T9G4_9CHLR</name>
<organism evidence="2">
    <name type="scientific">Thermogemmatispora argillosa</name>
    <dbReference type="NCBI Taxonomy" id="2045280"/>
    <lineage>
        <taxon>Bacteria</taxon>
        <taxon>Bacillati</taxon>
        <taxon>Chloroflexota</taxon>
        <taxon>Ktedonobacteria</taxon>
        <taxon>Thermogemmatisporales</taxon>
        <taxon>Thermogemmatisporaceae</taxon>
        <taxon>Thermogemmatispora</taxon>
    </lineage>
</organism>
<gene>
    <name evidence="2" type="ORF">KTA_42140</name>
</gene>
<feature type="transmembrane region" description="Helical" evidence="1">
    <location>
        <begin position="288"/>
        <end position="310"/>
    </location>
</feature>
<keyword evidence="1" id="KW-0472">Membrane</keyword>
<evidence type="ECO:0000313" key="2">
    <source>
        <dbReference type="EMBL" id="BBH96015.1"/>
    </source>
</evidence>
<feature type="transmembrane region" description="Helical" evidence="1">
    <location>
        <begin position="263"/>
        <end position="281"/>
    </location>
</feature>
<feature type="transmembrane region" description="Helical" evidence="1">
    <location>
        <begin position="180"/>
        <end position="198"/>
    </location>
</feature>
<feature type="transmembrane region" description="Helical" evidence="1">
    <location>
        <begin position="35"/>
        <end position="53"/>
    </location>
</feature>
<dbReference type="AlphaFoldDB" id="A0A455T9G4"/>